<evidence type="ECO:0000313" key="3">
    <source>
        <dbReference type="Proteomes" id="UP001148018"/>
    </source>
</evidence>
<gene>
    <name evidence="2" type="ORF">NHX12_016470</name>
</gene>
<dbReference type="InterPro" id="IPR036116">
    <property type="entry name" value="FN3_sf"/>
</dbReference>
<keyword evidence="3" id="KW-1185">Reference proteome</keyword>
<feature type="domain" description="Fibronectin type-III" evidence="1">
    <location>
        <begin position="36"/>
        <end position="140"/>
    </location>
</feature>
<reference evidence="2" key="1">
    <citation type="submission" date="2022-07" db="EMBL/GenBank/DDBJ databases">
        <title>Chromosome-level genome of Muraenolepis orangiensis.</title>
        <authorList>
            <person name="Kim J."/>
        </authorList>
    </citation>
    <scope>NUCLEOTIDE SEQUENCE</scope>
    <source>
        <strain evidence="2">KU_S4_2022</strain>
        <tissue evidence="2">Muscle</tissue>
    </source>
</reference>
<proteinExistence type="predicted"/>
<name>A0A9Q0D7W3_9TELE</name>
<comment type="caution">
    <text evidence="2">The sequence shown here is derived from an EMBL/GenBank/DDBJ whole genome shotgun (WGS) entry which is preliminary data.</text>
</comment>
<organism evidence="2 3">
    <name type="scientific">Muraenolepis orangiensis</name>
    <name type="common">Patagonian moray cod</name>
    <dbReference type="NCBI Taxonomy" id="630683"/>
    <lineage>
        <taxon>Eukaryota</taxon>
        <taxon>Metazoa</taxon>
        <taxon>Chordata</taxon>
        <taxon>Craniata</taxon>
        <taxon>Vertebrata</taxon>
        <taxon>Euteleostomi</taxon>
        <taxon>Actinopterygii</taxon>
        <taxon>Neopterygii</taxon>
        <taxon>Teleostei</taxon>
        <taxon>Neoteleostei</taxon>
        <taxon>Acanthomorphata</taxon>
        <taxon>Zeiogadaria</taxon>
        <taxon>Gadariae</taxon>
        <taxon>Gadiformes</taxon>
        <taxon>Muraenolepidoidei</taxon>
        <taxon>Muraenolepididae</taxon>
        <taxon>Muraenolepis</taxon>
    </lineage>
</organism>
<dbReference type="CDD" id="cd00063">
    <property type="entry name" value="FN3"/>
    <property type="match status" value="1"/>
</dbReference>
<dbReference type="Proteomes" id="UP001148018">
    <property type="component" value="Unassembled WGS sequence"/>
</dbReference>
<protein>
    <recommendedName>
        <fullName evidence="1">Fibronectin type-III domain-containing protein</fullName>
    </recommendedName>
</protein>
<accession>A0A9Q0D7W3</accession>
<sequence>MSAVSQRLATVPFLKPDSHGGVPTSRYLVQSTRSSPPTVVLMSLEPNTTYEGRVAAVNKQRLRDTAHKTTGDMPIVEYIVKYKMDKEEQWMTKLVSGAYHLVLLQPLHWNTWYEVEITARNVKGLSEPTFYQFFMPQKPDITVLERCQMEHLHEGTPVPASLMTVFVSSSALTPASARNQYGRFAFGSPVINAEAHTDLIKGESITAS</sequence>
<dbReference type="EMBL" id="JANIIK010000202">
    <property type="protein sequence ID" value="KAJ3583605.1"/>
    <property type="molecule type" value="Genomic_DNA"/>
</dbReference>
<dbReference type="SUPFAM" id="SSF49265">
    <property type="entry name" value="Fibronectin type III"/>
    <property type="match status" value="1"/>
</dbReference>
<dbReference type="InterPro" id="IPR003961">
    <property type="entry name" value="FN3_dom"/>
</dbReference>
<dbReference type="PROSITE" id="PS50853">
    <property type="entry name" value="FN3"/>
    <property type="match status" value="1"/>
</dbReference>
<evidence type="ECO:0000259" key="1">
    <source>
        <dbReference type="PROSITE" id="PS50853"/>
    </source>
</evidence>
<dbReference type="InterPro" id="IPR013783">
    <property type="entry name" value="Ig-like_fold"/>
</dbReference>
<dbReference type="OrthoDB" id="190835at2759"/>
<dbReference type="Gene3D" id="2.60.40.10">
    <property type="entry name" value="Immunoglobulins"/>
    <property type="match status" value="1"/>
</dbReference>
<evidence type="ECO:0000313" key="2">
    <source>
        <dbReference type="EMBL" id="KAJ3583605.1"/>
    </source>
</evidence>
<dbReference type="AlphaFoldDB" id="A0A9Q0D7W3"/>